<sequence length="175" mass="19462">MAVSSTFAHPRWGLQFHWWAVDPFGRVGLFYSAFGPVPSAANTHEQALDEATAWAKTRHPEWFDAECVEDDCPQHCVIELARAPYLFTWDEEHDDRYTRYGVPTQPLLISELPAALAAAARLVEVDFPFDQAARIDLGYPKGREVISASALTPWTSCQRHPGGREPHSAGELGAS</sequence>
<proteinExistence type="predicted"/>
<evidence type="ECO:0000313" key="3">
    <source>
        <dbReference type="Proteomes" id="UP001600424"/>
    </source>
</evidence>
<evidence type="ECO:0000256" key="1">
    <source>
        <dbReference type="SAM" id="MobiDB-lite"/>
    </source>
</evidence>
<dbReference type="Proteomes" id="UP001600424">
    <property type="component" value="Unassembled WGS sequence"/>
</dbReference>
<dbReference type="RefSeq" id="WP_386255317.1">
    <property type="nucleotide sequence ID" value="NZ_JBHTRV010000059.1"/>
</dbReference>
<feature type="region of interest" description="Disordered" evidence="1">
    <location>
        <begin position="156"/>
        <end position="175"/>
    </location>
</feature>
<organism evidence="2 3">
    <name type="scientific">Streptomyces wedmorensis</name>
    <dbReference type="NCBI Taxonomy" id="43759"/>
    <lineage>
        <taxon>Bacteria</taxon>
        <taxon>Bacillati</taxon>
        <taxon>Actinomycetota</taxon>
        <taxon>Actinomycetes</taxon>
        <taxon>Kitasatosporales</taxon>
        <taxon>Streptomycetaceae</taxon>
        <taxon>Streptomyces</taxon>
    </lineage>
</organism>
<dbReference type="EMBL" id="JBHTRV010000059">
    <property type="protein sequence ID" value="MFE5985657.1"/>
    <property type="molecule type" value="Genomic_DNA"/>
</dbReference>
<keyword evidence="3" id="KW-1185">Reference proteome</keyword>
<protein>
    <submittedName>
        <fullName evidence="2">Uncharacterized protein</fullName>
    </submittedName>
</protein>
<reference evidence="2 3" key="1">
    <citation type="submission" date="2024-09" db="EMBL/GenBank/DDBJ databases">
        <title>The Natural Products Discovery Center: Release of the First 8490 Sequenced Strains for Exploring Actinobacteria Biosynthetic Diversity.</title>
        <authorList>
            <person name="Kalkreuter E."/>
            <person name="Kautsar S.A."/>
            <person name="Yang D."/>
            <person name="Bader C.D."/>
            <person name="Teijaro C.N."/>
            <person name="Fluegel L."/>
            <person name="Davis C.M."/>
            <person name="Simpson J.R."/>
            <person name="Lauterbach L."/>
            <person name="Steele A.D."/>
            <person name="Gui C."/>
            <person name="Meng S."/>
            <person name="Li G."/>
            <person name="Viehrig K."/>
            <person name="Ye F."/>
            <person name="Su P."/>
            <person name="Kiefer A.F."/>
            <person name="Nichols A."/>
            <person name="Cepeda A.J."/>
            <person name="Yan W."/>
            <person name="Fan B."/>
            <person name="Jiang Y."/>
            <person name="Adhikari A."/>
            <person name="Zheng C.-J."/>
            <person name="Schuster L."/>
            <person name="Cowan T.M."/>
            <person name="Smanski M.J."/>
            <person name="Chevrette M.G."/>
            <person name="De Carvalho L.P.S."/>
            <person name="Shen B."/>
        </authorList>
    </citation>
    <scope>NUCLEOTIDE SEQUENCE [LARGE SCALE GENOMIC DNA]</scope>
    <source>
        <strain evidence="2 3">NPDC056472</strain>
    </source>
</reference>
<name>A0ABW6J9B5_STRWE</name>
<comment type="caution">
    <text evidence="2">The sequence shown here is derived from an EMBL/GenBank/DDBJ whole genome shotgun (WGS) entry which is preliminary data.</text>
</comment>
<evidence type="ECO:0000313" key="2">
    <source>
        <dbReference type="EMBL" id="MFE5985657.1"/>
    </source>
</evidence>
<gene>
    <name evidence="2" type="ORF">ACFQ63_39015</name>
</gene>
<accession>A0ABW6J9B5</accession>